<dbReference type="OrthoDB" id="1918594at2759"/>
<reference evidence="2" key="1">
    <citation type="submission" date="2019-12" db="EMBL/GenBank/DDBJ databases">
        <authorList>
            <person name="Scholes J."/>
        </authorList>
    </citation>
    <scope>NUCLEOTIDE SEQUENCE</scope>
</reference>
<keyword evidence="3" id="KW-1185">Reference proteome</keyword>
<organism evidence="2 3">
    <name type="scientific">Striga hermonthica</name>
    <name type="common">Purple witchweed</name>
    <name type="synonym">Buchnera hermonthica</name>
    <dbReference type="NCBI Taxonomy" id="68872"/>
    <lineage>
        <taxon>Eukaryota</taxon>
        <taxon>Viridiplantae</taxon>
        <taxon>Streptophyta</taxon>
        <taxon>Embryophyta</taxon>
        <taxon>Tracheophyta</taxon>
        <taxon>Spermatophyta</taxon>
        <taxon>Magnoliopsida</taxon>
        <taxon>eudicotyledons</taxon>
        <taxon>Gunneridae</taxon>
        <taxon>Pentapetalae</taxon>
        <taxon>asterids</taxon>
        <taxon>lamiids</taxon>
        <taxon>Lamiales</taxon>
        <taxon>Orobanchaceae</taxon>
        <taxon>Buchnereae</taxon>
        <taxon>Striga</taxon>
    </lineage>
</organism>
<evidence type="ECO:0000313" key="2">
    <source>
        <dbReference type="EMBL" id="CAA0820243.1"/>
    </source>
</evidence>
<name>A0A9N7N0I0_STRHE</name>
<accession>A0A9N7N0I0</accession>
<evidence type="ECO:0000313" key="3">
    <source>
        <dbReference type="Proteomes" id="UP001153555"/>
    </source>
</evidence>
<dbReference type="InterPro" id="IPR013187">
    <property type="entry name" value="F-box-assoc_dom_typ3"/>
</dbReference>
<evidence type="ECO:0000259" key="1">
    <source>
        <dbReference type="Pfam" id="PF08268"/>
    </source>
</evidence>
<dbReference type="EMBL" id="CACSLK010020336">
    <property type="protein sequence ID" value="CAA0820243.1"/>
    <property type="molecule type" value="Genomic_DNA"/>
</dbReference>
<gene>
    <name evidence="2" type="ORF">SHERM_01481</name>
</gene>
<comment type="caution">
    <text evidence="2">The sequence shown here is derived from an EMBL/GenBank/DDBJ whole genome shotgun (WGS) entry which is preliminary data.</text>
</comment>
<dbReference type="Proteomes" id="UP001153555">
    <property type="component" value="Unassembled WGS sequence"/>
</dbReference>
<sequence length="205" mass="23021">MILFSGSQGRVVKLCARYELGSHILENSHGLVVVNTPFDFDMCTLRILNPETTEYIDLPPHFGRKNSSKNTCLTYGAASMEYKVVQVYIKLAKGVKKLTFDAIMRGDLLYECDILTVGAYGDDSWRHMRTDHLSREAKSLLSMGPPLSTEGFVHWVPYHRGSNVLTLDAETEVLTESRVPVSFGHLGKNKFLVSGGKNLTFLLRY</sequence>
<dbReference type="Pfam" id="PF08268">
    <property type="entry name" value="FBA_3"/>
    <property type="match status" value="1"/>
</dbReference>
<feature type="domain" description="F-box associated beta-propeller type 3" evidence="1">
    <location>
        <begin position="20"/>
        <end position="154"/>
    </location>
</feature>
<dbReference type="AlphaFoldDB" id="A0A9N7N0I0"/>
<protein>
    <recommendedName>
        <fullName evidence="1">F-box associated beta-propeller type 3 domain-containing protein</fullName>
    </recommendedName>
</protein>
<proteinExistence type="predicted"/>